<evidence type="ECO:0000313" key="4">
    <source>
        <dbReference type="EMBL" id="KAL3312812.1"/>
    </source>
</evidence>
<dbReference type="PROSITE" id="PS50240">
    <property type="entry name" value="TRYPSIN_DOM"/>
    <property type="match status" value="1"/>
</dbReference>
<evidence type="ECO:0000313" key="5">
    <source>
        <dbReference type="Proteomes" id="UP001626550"/>
    </source>
</evidence>
<comment type="similarity">
    <text evidence="2">Belongs to the peptidase S1 family. CLIP subfamily.</text>
</comment>
<keyword evidence="5" id="KW-1185">Reference proteome</keyword>
<dbReference type="PRINTS" id="PR00722">
    <property type="entry name" value="CHYMOTRYPSIN"/>
</dbReference>
<accession>A0ABD2PZJ6</accession>
<organism evidence="4 5">
    <name type="scientific">Cichlidogyrus casuarinus</name>
    <dbReference type="NCBI Taxonomy" id="1844966"/>
    <lineage>
        <taxon>Eukaryota</taxon>
        <taxon>Metazoa</taxon>
        <taxon>Spiralia</taxon>
        <taxon>Lophotrochozoa</taxon>
        <taxon>Platyhelminthes</taxon>
        <taxon>Monogenea</taxon>
        <taxon>Monopisthocotylea</taxon>
        <taxon>Dactylogyridea</taxon>
        <taxon>Ancyrocephalidae</taxon>
        <taxon>Cichlidogyrus</taxon>
    </lineage>
</organism>
<evidence type="ECO:0000256" key="2">
    <source>
        <dbReference type="ARBA" id="ARBA00024195"/>
    </source>
</evidence>
<dbReference type="PANTHER" id="PTHR24256">
    <property type="entry name" value="TRYPTASE-RELATED"/>
    <property type="match status" value="1"/>
</dbReference>
<dbReference type="InterPro" id="IPR051487">
    <property type="entry name" value="Ser/Thr_Proteases_Immune/Dev"/>
</dbReference>
<keyword evidence="1" id="KW-1015">Disulfide bond</keyword>
<dbReference type="EMBL" id="JBJKFK010001541">
    <property type="protein sequence ID" value="KAL3312812.1"/>
    <property type="molecule type" value="Genomic_DNA"/>
</dbReference>
<dbReference type="Gene3D" id="2.40.10.10">
    <property type="entry name" value="Trypsin-like serine proteases"/>
    <property type="match status" value="1"/>
</dbReference>
<dbReference type="InterPro" id="IPR043504">
    <property type="entry name" value="Peptidase_S1_PA_chymotrypsin"/>
</dbReference>
<comment type="caution">
    <text evidence="4">The sequence shown here is derived from an EMBL/GenBank/DDBJ whole genome shotgun (WGS) entry which is preliminary data.</text>
</comment>
<dbReference type="PROSITE" id="PS00134">
    <property type="entry name" value="TRYPSIN_HIS"/>
    <property type="match status" value="1"/>
</dbReference>
<sequence length="302" mass="34147">MCQQLLSLNDDLLEKRIIGGQRPPAEAHTYALSLRGDDPDKKSSMFCGATLISPLWIITAAHCFLGHSHSGIPFNNPALWTVQVGSKKIDWLNDSGPVLRTRNANPKIADQNKTKPARKLHLDQVIQHPNYQEHDIEWDIALAKLTQPIYWLTPVNLPYHHKYQQVTKKRSNVRNKGYAVEEPKVGTVCEMIGWGCRYMGGPAVELASMAKLQIVSHDQCNEWYRNGAGLSRINEFCAGFYKKNIGVCPGDSGSGLFCQSQGKWYIEGVTSATHREFPESYPGIFSRVTFYLKWIEHILQHK</sequence>
<evidence type="ECO:0000256" key="1">
    <source>
        <dbReference type="ARBA" id="ARBA00023157"/>
    </source>
</evidence>
<dbReference type="Pfam" id="PF00089">
    <property type="entry name" value="Trypsin"/>
    <property type="match status" value="2"/>
</dbReference>
<dbReference type="InterPro" id="IPR001314">
    <property type="entry name" value="Peptidase_S1A"/>
</dbReference>
<dbReference type="InterPro" id="IPR009003">
    <property type="entry name" value="Peptidase_S1_PA"/>
</dbReference>
<dbReference type="Proteomes" id="UP001626550">
    <property type="component" value="Unassembled WGS sequence"/>
</dbReference>
<name>A0ABD2PZJ6_9PLAT</name>
<dbReference type="InterPro" id="IPR018114">
    <property type="entry name" value="TRYPSIN_HIS"/>
</dbReference>
<protein>
    <recommendedName>
        <fullName evidence="3">Peptidase S1 domain-containing protein</fullName>
    </recommendedName>
</protein>
<dbReference type="AlphaFoldDB" id="A0ABD2PZJ6"/>
<reference evidence="4 5" key="1">
    <citation type="submission" date="2024-11" db="EMBL/GenBank/DDBJ databases">
        <title>Adaptive evolution of stress response genes in parasites aligns with host niche diversity.</title>
        <authorList>
            <person name="Hahn C."/>
            <person name="Resl P."/>
        </authorList>
    </citation>
    <scope>NUCLEOTIDE SEQUENCE [LARGE SCALE GENOMIC DNA]</scope>
    <source>
        <strain evidence="4">EGGRZ-B1_66</strain>
        <tissue evidence="4">Body</tissue>
    </source>
</reference>
<dbReference type="SMART" id="SM00020">
    <property type="entry name" value="Tryp_SPc"/>
    <property type="match status" value="1"/>
</dbReference>
<gene>
    <name evidence="4" type="ORF">Ciccas_008592</name>
</gene>
<proteinExistence type="inferred from homology"/>
<dbReference type="CDD" id="cd00190">
    <property type="entry name" value="Tryp_SPc"/>
    <property type="match status" value="1"/>
</dbReference>
<evidence type="ECO:0000259" key="3">
    <source>
        <dbReference type="PROSITE" id="PS50240"/>
    </source>
</evidence>
<dbReference type="InterPro" id="IPR001254">
    <property type="entry name" value="Trypsin_dom"/>
</dbReference>
<dbReference type="SUPFAM" id="SSF50494">
    <property type="entry name" value="Trypsin-like serine proteases"/>
    <property type="match status" value="1"/>
</dbReference>
<feature type="domain" description="Peptidase S1" evidence="3">
    <location>
        <begin position="17"/>
        <end position="300"/>
    </location>
</feature>